<organism evidence="4 5">
    <name type="scientific">Chytriomyces confervae</name>
    <dbReference type="NCBI Taxonomy" id="246404"/>
    <lineage>
        <taxon>Eukaryota</taxon>
        <taxon>Fungi</taxon>
        <taxon>Fungi incertae sedis</taxon>
        <taxon>Chytridiomycota</taxon>
        <taxon>Chytridiomycota incertae sedis</taxon>
        <taxon>Chytridiomycetes</taxon>
        <taxon>Chytridiales</taxon>
        <taxon>Chytriomycetaceae</taxon>
        <taxon>Chytriomyces</taxon>
    </lineage>
</organism>
<proteinExistence type="predicted"/>
<name>A0A507FPW4_9FUNG</name>
<comment type="caution">
    <text evidence="4">The sequence shown here is derived from an EMBL/GenBank/DDBJ whole genome shotgun (WGS) entry which is preliminary data.</text>
</comment>
<evidence type="ECO:0000256" key="2">
    <source>
        <dbReference type="SAM" id="Phobius"/>
    </source>
</evidence>
<evidence type="ECO:0008006" key="6">
    <source>
        <dbReference type="Google" id="ProtNLM"/>
    </source>
</evidence>
<feature type="compositionally biased region" description="Basic and acidic residues" evidence="1">
    <location>
        <begin position="556"/>
        <end position="575"/>
    </location>
</feature>
<keyword evidence="3" id="KW-0732">Signal</keyword>
<feature type="transmembrane region" description="Helical" evidence="2">
    <location>
        <begin position="282"/>
        <end position="305"/>
    </location>
</feature>
<protein>
    <recommendedName>
        <fullName evidence="6">Mid2 domain-containing protein</fullName>
    </recommendedName>
</protein>
<feature type="region of interest" description="Disordered" evidence="1">
    <location>
        <begin position="493"/>
        <end position="575"/>
    </location>
</feature>
<dbReference type="EMBL" id="QEAP01000029">
    <property type="protein sequence ID" value="TPX77077.1"/>
    <property type="molecule type" value="Genomic_DNA"/>
</dbReference>
<reference evidence="4 5" key="1">
    <citation type="journal article" date="2019" name="Sci. Rep.">
        <title>Comparative genomics of chytrid fungi reveal insights into the obligate biotrophic and pathogenic lifestyle of Synchytrium endobioticum.</title>
        <authorList>
            <person name="van de Vossenberg B.T.L.H."/>
            <person name="Warris S."/>
            <person name="Nguyen H.D.T."/>
            <person name="van Gent-Pelzer M.P.E."/>
            <person name="Joly D.L."/>
            <person name="van de Geest H.C."/>
            <person name="Bonants P.J.M."/>
            <person name="Smith D.S."/>
            <person name="Levesque C.A."/>
            <person name="van der Lee T.A.J."/>
        </authorList>
    </citation>
    <scope>NUCLEOTIDE SEQUENCE [LARGE SCALE GENOMIC DNA]</scope>
    <source>
        <strain evidence="4 5">CBS 675.73</strain>
    </source>
</reference>
<feature type="compositionally biased region" description="Low complexity" evidence="1">
    <location>
        <begin position="409"/>
        <end position="418"/>
    </location>
</feature>
<keyword evidence="2" id="KW-1133">Transmembrane helix</keyword>
<sequence length="575" mass="62576">MKLKLKLGLLPVLVASLQAMHALSLSITLAPSSEVFDLCQVCAPALATAAAAAATRLAATSPSTWQANQSAPLTSPASLTLSASAPAEDIPDKCKLSDYAEIVQTKCGIGKENPVHVLAGSYLGLVITFPEKQMTPYVAILLNNTLSNGTLSATNLADYRNDSSHPLEGIFNPADRSSDRSRVPRYIYTFLIPTNLDPSIVAVKSNGDGTTNPSVIPVESPARPFFQITYNSYSGPQKPSYIASYRIRNLTIDTDKSTWIAPHSSIPSPLPVAQGGKLADTAYAIIISGSVGVALIITIAGYMISRKRHASRLSRRFESRMDLYNHPLQQINERGVSSDHLRAKSGADIQGGGDGFSKATMYRKLTNNSSNSHEPLYDTDSDEENVAVVFKKNYNGSYAASVASKNSRGRTSSLNSSSHPRSILKTQRMVESEAINAQMYDPIIVTSYRPPSRNHEVDAAPAASGNGRSENGTPLSKRVVFKETVETVIVDLSMPPALDEVPTGLFDDSEDDMDRQEDEDDEDDDSDRLHFNDGGVEKDIRQLLRRKVEIEEDEYDSHTEDNDDWRKEPGTFDAS</sequence>
<evidence type="ECO:0000256" key="1">
    <source>
        <dbReference type="SAM" id="MobiDB-lite"/>
    </source>
</evidence>
<dbReference type="OrthoDB" id="2129771at2759"/>
<evidence type="ECO:0000313" key="5">
    <source>
        <dbReference type="Proteomes" id="UP000320333"/>
    </source>
</evidence>
<gene>
    <name evidence="4" type="ORF">CcCBS67573_g01667</name>
</gene>
<dbReference type="Proteomes" id="UP000320333">
    <property type="component" value="Unassembled WGS sequence"/>
</dbReference>
<evidence type="ECO:0000313" key="4">
    <source>
        <dbReference type="EMBL" id="TPX77077.1"/>
    </source>
</evidence>
<evidence type="ECO:0000256" key="3">
    <source>
        <dbReference type="SAM" id="SignalP"/>
    </source>
</evidence>
<dbReference type="AlphaFoldDB" id="A0A507FPW4"/>
<feature type="chain" id="PRO_5021355170" description="Mid2 domain-containing protein" evidence="3">
    <location>
        <begin position="25"/>
        <end position="575"/>
    </location>
</feature>
<feature type="region of interest" description="Disordered" evidence="1">
    <location>
        <begin position="451"/>
        <end position="475"/>
    </location>
</feature>
<keyword evidence="2" id="KW-0812">Transmembrane</keyword>
<accession>A0A507FPW4</accession>
<feature type="compositionally biased region" description="Basic and acidic residues" evidence="1">
    <location>
        <begin position="527"/>
        <end position="549"/>
    </location>
</feature>
<keyword evidence="2" id="KW-0472">Membrane</keyword>
<keyword evidence="5" id="KW-1185">Reference proteome</keyword>
<feature type="region of interest" description="Disordered" evidence="1">
    <location>
        <begin position="401"/>
        <end position="423"/>
    </location>
</feature>
<feature type="compositionally biased region" description="Acidic residues" evidence="1">
    <location>
        <begin position="507"/>
        <end position="526"/>
    </location>
</feature>
<feature type="signal peptide" evidence="3">
    <location>
        <begin position="1"/>
        <end position="24"/>
    </location>
</feature>